<evidence type="ECO:0000313" key="3">
    <source>
        <dbReference type="Proteomes" id="UP001150924"/>
    </source>
</evidence>
<name>A0A9X3IW03_9BACT</name>
<proteinExistence type="predicted"/>
<evidence type="ECO:0000313" key="2">
    <source>
        <dbReference type="EMBL" id="MCY1005936.1"/>
    </source>
</evidence>
<dbReference type="EMBL" id="JAPNKE010000002">
    <property type="protein sequence ID" value="MCY1005936.1"/>
    <property type="molecule type" value="Genomic_DNA"/>
</dbReference>
<feature type="region of interest" description="Disordered" evidence="1">
    <location>
        <begin position="220"/>
        <end position="253"/>
    </location>
</feature>
<dbReference type="Proteomes" id="UP001150924">
    <property type="component" value="Unassembled WGS sequence"/>
</dbReference>
<gene>
    <name evidence="2" type="ORF">OV079_10225</name>
</gene>
<dbReference type="RefSeq" id="WP_267767853.1">
    <property type="nucleotide sequence ID" value="NZ_JAPNKE010000002.1"/>
</dbReference>
<keyword evidence="3" id="KW-1185">Reference proteome</keyword>
<evidence type="ECO:0000256" key="1">
    <source>
        <dbReference type="SAM" id="MobiDB-lite"/>
    </source>
</evidence>
<dbReference type="AlphaFoldDB" id="A0A9X3IW03"/>
<organism evidence="2 3">
    <name type="scientific">Nannocystis pusilla</name>
    <dbReference type="NCBI Taxonomy" id="889268"/>
    <lineage>
        <taxon>Bacteria</taxon>
        <taxon>Pseudomonadati</taxon>
        <taxon>Myxococcota</taxon>
        <taxon>Polyangia</taxon>
        <taxon>Nannocystales</taxon>
        <taxon>Nannocystaceae</taxon>
        <taxon>Nannocystis</taxon>
    </lineage>
</organism>
<feature type="compositionally biased region" description="Basic residues" evidence="1">
    <location>
        <begin position="243"/>
        <end position="253"/>
    </location>
</feature>
<protein>
    <submittedName>
        <fullName evidence="2">Uncharacterized protein</fullName>
    </submittedName>
</protein>
<comment type="caution">
    <text evidence="2">The sequence shown here is derived from an EMBL/GenBank/DDBJ whole genome shotgun (WGS) entry which is preliminary data.</text>
</comment>
<reference evidence="2" key="1">
    <citation type="submission" date="2022-11" db="EMBL/GenBank/DDBJ databases">
        <title>Minimal conservation of predation-associated metabolite biosynthetic gene clusters underscores biosynthetic potential of Myxococcota including descriptions for ten novel species: Archangium lansinium sp. nov., Myxococcus landrumus sp. nov., Nannocystis bai.</title>
        <authorList>
            <person name="Ahearne A."/>
            <person name="Stevens C."/>
            <person name="Phillips K."/>
        </authorList>
    </citation>
    <scope>NUCLEOTIDE SEQUENCE</scope>
    <source>
        <strain evidence="2">Na p29</strain>
    </source>
</reference>
<accession>A0A9X3IW03</accession>
<sequence length="253" mass="24846">MAELDLREVLGGGLAAGDQLGAERVCDLVEEGLGELRIALRAAAADRQHEAVGVDEPQPQVGLILEDDALAVGEVDAVADGEVDRRVDDIEGDHVGRRSDPVVLAVEGQRELGGVEADGAHGAGAVAVGAAALHVARRVGHAPRDGEVRPGSRGRVAAGLGGVARAAGGLVAGGGLGRGGRAGVAVGVAAVLVGAAAQDGEEAEGAGPGAKGQVRHKTLMVGSRTRGAQVGGGAQSRAGGRSSRGRARAAGRG</sequence>